<organism evidence="2 3">
    <name type="scientific">Succinatimonas hippei (strain DSM 22608 / JCM 16073 / KCTC 15190 / YIT 12066)</name>
    <dbReference type="NCBI Taxonomy" id="762983"/>
    <lineage>
        <taxon>Bacteria</taxon>
        <taxon>Pseudomonadati</taxon>
        <taxon>Pseudomonadota</taxon>
        <taxon>Gammaproteobacteria</taxon>
        <taxon>Aeromonadales</taxon>
        <taxon>Succinivibrionaceae</taxon>
        <taxon>Succinatimonas</taxon>
    </lineage>
</organism>
<evidence type="ECO:0000259" key="1">
    <source>
        <dbReference type="Pfam" id="PF01553"/>
    </source>
</evidence>
<dbReference type="EMBL" id="AEVO01000084">
    <property type="protein sequence ID" value="EFY06741.1"/>
    <property type="molecule type" value="Genomic_DNA"/>
</dbReference>
<protein>
    <submittedName>
        <fullName evidence="2">Acyltransferase</fullName>
    </submittedName>
</protein>
<proteinExistence type="predicted"/>
<dbReference type="PANTHER" id="PTHR30068">
    <property type="entry name" value="URONATE ISOMERASE"/>
    <property type="match status" value="1"/>
</dbReference>
<gene>
    <name evidence="2" type="ORF">HMPREF9444_01488</name>
</gene>
<dbReference type="AlphaFoldDB" id="E8LL80"/>
<dbReference type="OrthoDB" id="1078132at2"/>
<keyword evidence="2" id="KW-0012">Acyltransferase</keyword>
<dbReference type="GO" id="GO:0016746">
    <property type="term" value="F:acyltransferase activity"/>
    <property type="evidence" value="ECO:0007669"/>
    <property type="project" value="UniProtKB-KW"/>
</dbReference>
<keyword evidence="3" id="KW-1185">Reference proteome</keyword>
<dbReference type="PANTHER" id="PTHR30068:SF3">
    <property type="entry name" value="PHOSPHOLIPID_GLYCEROL ACYLTRANSFERASE DOMAIN-CONTAINING PROTEIN"/>
    <property type="match status" value="1"/>
</dbReference>
<comment type="caution">
    <text evidence="2">The sequence shown here is derived from an EMBL/GenBank/DDBJ whole genome shotgun (WGS) entry which is preliminary data.</text>
</comment>
<dbReference type="STRING" id="762983.HMPREF9444_01488"/>
<dbReference type="eggNOG" id="COG2937">
    <property type="taxonomic scope" value="Bacteria"/>
</dbReference>
<name>E8LL80_SUCHY</name>
<dbReference type="HOGENOM" id="CLU_061982_0_0_6"/>
<dbReference type="SUPFAM" id="SSF69593">
    <property type="entry name" value="Glycerol-3-phosphate (1)-acyltransferase"/>
    <property type="match status" value="1"/>
</dbReference>
<dbReference type="GO" id="GO:0042840">
    <property type="term" value="P:D-glucuronate catabolic process"/>
    <property type="evidence" value="ECO:0007669"/>
    <property type="project" value="TreeGrafter"/>
</dbReference>
<keyword evidence="2" id="KW-0808">Transferase</keyword>
<accession>E8LL80</accession>
<dbReference type="Proteomes" id="UP000018458">
    <property type="component" value="Unassembled WGS sequence"/>
</dbReference>
<dbReference type="InterPro" id="IPR002123">
    <property type="entry name" value="Plipid/glycerol_acylTrfase"/>
</dbReference>
<reference evidence="2 3" key="1">
    <citation type="submission" date="2011-01" db="EMBL/GenBank/DDBJ databases">
        <authorList>
            <person name="Weinstock G."/>
            <person name="Sodergren E."/>
            <person name="Clifton S."/>
            <person name="Fulton L."/>
            <person name="Fulton B."/>
            <person name="Courtney L."/>
            <person name="Fronick C."/>
            <person name="Harrison M."/>
            <person name="Strong C."/>
            <person name="Farmer C."/>
            <person name="Delahaunty K."/>
            <person name="Markovic C."/>
            <person name="Hall O."/>
            <person name="Minx P."/>
            <person name="Tomlinson C."/>
            <person name="Mitreva M."/>
            <person name="Hou S."/>
            <person name="Chen J."/>
            <person name="Wollam A."/>
            <person name="Pepin K.H."/>
            <person name="Johnson M."/>
            <person name="Bhonagiri V."/>
            <person name="Zhang X."/>
            <person name="Suruliraj S."/>
            <person name="Warren W."/>
            <person name="Chinwalla A."/>
            <person name="Mardis E.R."/>
            <person name="Wilson R.K."/>
        </authorList>
    </citation>
    <scope>NUCLEOTIDE SEQUENCE [LARGE SCALE GENOMIC DNA]</scope>
    <source>
        <strain evidence="3">DSM 22608 / JCM 16073 / KCTC 15190 / YIT 12066</strain>
    </source>
</reference>
<sequence length="375" mass="42524">MRKLSSDDPIFDDIRPCRDDEIKTELAKICSDKSVLDGILRFRYPILSKWCGLVLRPLVRRYIKNYCDKINSIADFQDKVAAYMRHMIDATTDGVTFKGFDKLDPKRGYLFISNHRDISLDPAFIDLALHDAGFDTVRIAIGDNLLKTEAASSLMRLNKSFIVKRSISAPREKLKAMTHLSSYIGSSLSEGHSIWIAEREGRAKDGDDRVEEAVLKMISLYGRSLKQDFSTYMSSLNIVPVSITYEYDPADLSKARELKERDENNGQYQKGELEDIESIIGGIKGYKGRVSVVAGDPITSGFSSPQELAQLIDSFIWQNYELYPSIMIASGKDSTVKTEDKDKFMARINAYPEELRSRVLAMYAKPYENRNSLNN</sequence>
<evidence type="ECO:0000313" key="3">
    <source>
        <dbReference type="Proteomes" id="UP000018458"/>
    </source>
</evidence>
<dbReference type="Pfam" id="PF01553">
    <property type="entry name" value="Acyltransferase"/>
    <property type="match status" value="1"/>
</dbReference>
<feature type="domain" description="Phospholipid/glycerol acyltransferase" evidence="1">
    <location>
        <begin position="95"/>
        <end position="197"/>
    </location>
</feature>
<dbReference type="GO" id="GO:0019698">
    <property type="term" value="P:D-galacturonate catabolic process"/>
    <property type="evidence" value="ECO:0007669"/>
    <property type="project" value="TreeGrafter"/>
</dbReference>
<evidence type="ECO:0000313" key="2">
    <source>
        <dbReference type="EMBL" id="EFY06741.1"/>
    </source>
</evidence>